<dbReference type="EMBL" id="CP041090">
    <property type="protein sequence ID" value="QDF38269.1"/>
    <property type="molecule type" value="Genomic_DNA"/>
</dbReference>
<dbReference type="RefSeq" id="WP_140479919.1">
    <property type="nucleotide sequence ID" value="NZ_CP041090.2"/>
</dbReference>
<dbReference type="Proteomes" id="UP000319298">
    <property type="component" value="Chromosome"/>
</dbReference>
<evidence type="ECO:0000256" key="1">
    <source>
        <dbReference type="SAM" id="SignalP"/>
    </source>
</evidence>
<keyword evidence="1" id="KW-0732">Signal</keyword>
<keyword evidence="3" id="KW-1185">Reference proteome</keyword>
<reference evidence="2 3" key="2">
    <citation type="journal article" date="2020" name="Int. J. Syst. Evol. Microbiol.">
        <title>Description and complete genome sequences of Bradyrhizobium symbiodeficiens sp. nov., a non-symbiotic bacterium associated with legumes native to Canada.</title>
        <authorList>
            <person name="Bromfield E.S.P."/>
            <person name="Cloutier S."/>
            <person name="Nguyen H.D.T."/>
        </authorList>
    </citation>
    <scope>NUCLEOTIDE SEQUENCE [LARGE SCALE GENOMIC DNA]</scope>
    <source>
        <strain evidence="2 3">65S1MB</strain>
    </source>
</reference>
<sequence length="80" mass="8961">MRFFVLLSILLYAGPATAQDENITLQLSPAEVVAITRAMDRWPFGTRTPPGFFEVQGKIGRALDQNPDGREAVKELERSR</sequence>
<feature type="signal peptide" evidence="1">
    <location>
        <begin position="1"/>
        <end position="18"/>
    </location>
</feature>
<reference evidence="3" key="1">
    <citation type="submission" date="2019-06" db="EMBL/GenBank/DDBJ databases">
        <title>Whole-Genome Sequence of Bradyrhizobium sp. 3 Strain 65S1MB.</title>
        <authorList>
            <person name="Bromfield E.S.P."/>
            <person name="Cloutier S."/>
            <person name="Nguyen H.D.T."/>
        </authorList>
    </citation>
    <scope>NUCLEOTIDE SEQUENCE [LARGE SCALE GENOMIC DNA]</scope>
    <source>
        <strain evidence="3">65S1MB</strain>
    </source>
</reference>
<evidence type="ECO:0000313" key="3">
    <source>
        <dbReference type="Proteomes" id="UP000319298"/>
    </source>
</evidence>
<evidence type="ECO:0000313" key="2">
    <source>
        <dbReference type="EMBL" id="QDF38269.1"/>
    </source>
</evidence>
<proteinExistence type="predicted"/>
<gene>
    <name evidence="2" type="ORF">FJN17_12200</name>
</gene>
<feature type="chain" id="PRO_5046444247" evidence="1">
    <location>
        <begin position="19"/>
        <end position="80"/>
    </location>
</feature>
<protein>
    <submittedName>
        <fullName evidence="2">Uncharacterized protein</fullName>
    </submittedName>
</protein>
<accession>A0ABX5W4X6</accession>
<name>A0ABX5W4X6_9BRAD</name>
<organism evidence="2 3">
    <name type="scientific">Bradyrhizobium symbiodeficiens</name>
    <dbReference type="NCBI Taxonomy" id="1404367"/>
    <lineage>
        <taxon>Bacteria</taxon>
        <taxon>Pseudomonadati</taxon>
        <taxon>Pseudomonadota</taxon>
        <taxon>Alphaproteobacteria</taxon>
        <taxon>Hyphomicrobiales</taxon>
        <taxon>Nitrobacteraceae</taxon>
        <taxon>Bradyrhizobium</taxon>
    </lineage>
</organism>